<evidence type="ECO:0000313" key="2">
    <source>
        <dbReference type="Proteomes" id="UP000699462"/>
    </source>
</evidence>
<gene>
    <name evidence="1" type="ORF">P879_04928</name>
</gene>
<keyword evidence="2" id="KW-1185">Reference proteome</keyword>
<dbReference type="EMBL" id="JTDF01004039">
    <property type="protein sequence ID" value="KAF8567278.1"/>
    <property type="molecule type" value="Genomic_DNA"/>
</dbReference>
<sequence>MVNEYTYFETENNDKFGGTHITSCTSEYPANWSLLQKLSYETNKRLKKQALNAKKIQESEVLKIERILNRRRMCRREQIAFLRENFHKKPTVDCMFINTVTMFL</sequence>
<dbReference type="OrthoDB" id="6259168at2759"/>
<dbReference type="Proteomes" id="UP000699462">
    <property type="component" value="Unassembled WGS sequence"/>
</dbReference>
<dbReference type="AlphaFoldDB" id="A0A8T0DJX6"/>
<reference evidence="1 2" key="1">
    <citation type="submission" date="2019-07" db="EMBL/GenBank/DDBJ databases">
        <title>Annotation for the trematode Paragonimus westermani.</title>
        <authorList>
            <person name="Choi Y.-J."/>
        </authorList>
    </citation>
    <scope>NUCLEOTIDE SEQUENCE [LARGE SCALE GENOMIC DNA]</scope>
    <source>
        <strain evidence="1">180907_Pwestermani</strain>
    </source>
</reference>
<proteinExistence type="predicted"/>
<name>A0A8T0DJX6_9TREM</name>
<accession>A0A8T0DJX6</accession>
<comment type="caution">
    <text evidence="1">The sequence shown here is derived from an EMBL/GenBank/DDBJ whole genome shotgun (WGS) entry which is preliminary data.</text>
</comment>
<protein>
    <submittedName>
        <fullName evidence="1">Uncharacterized protein</fullName>
    </submittedName>
</protein>
<evidence type="ECO:0000313" key="1">
    <source>
        <dbReference type="EMBL" id="KAF8567278.1"/>
    </source>
</evidence>
<organism evidence="1 2">
    <name type="scientific">Paragonimus westermani</name>
    <dbReference type="NCBI Taxonomy" id="34504"/>
    <lineage>
        <taxon>Eukaryota</taxon>
        <taxon>Metazoa</taxon>
        <taxon>Spiralia</taxon>
        <taxon>Lophotrochozoa</taxon>
        <taxon>Platyhelminthes</taxon>
        <taxon>Trematoda</taxon>
        <taxon>Digenea</taxon>
        <taxon>Plagiorchiida</taxon>
        <taxon>Troglotremata</taxon>
        <taxon>Troglotrematidae</taxon>
        <taxon>Paragonimus</taxon>
    </lineage>
</organism>